<dbReference type="EMBL" id="JAAMPT010000195">
    <property type="protein sequence ID" value="NMH24169.1"/>
    <property type="molecule type" value="Genomic_DNA"/>
</dbReference>
<organism evidence="1 2">
    <name type="scientific">Flavobacterium solisilvae</name>
    <dbReference type="NCBI Taxonomy" id="1852019"/>
    <lineage>
        <taxon>Bacteria</taxon>
        <taxon>Pseudomonadati</taxon>
        <taxon>Bacteroidota</taxon>
        <taxon>Flavobacteriia</taxon>
        <taxon>Flavobacteriales</taxon>
        <taxon>Flavobacteriaceae</taxon>
        <taxon>Flavobacterium</taxon>
    </lineage>
</organism>
<evidence type="ECO:0000313" key="1">
    <source>
        <dbReference type="EMBL" id="NMH24169.1"/>
    </source>
</evidence>
<reference evidence="1 2" key="1">
    <citation type="submission" date="2020-02" db="EMBL/GenBank/DDBJ databases">
        <title>Flavobacterium sp. genome.</title>
        <authorList>
            <person name="Jung H.S."/>
            <person name="Baek J.H."/>
            <person name="Jeon C.O."/>
        </authorList>
    </citation>
    <scope>NUCLEOTIDE SEQUENCE [LARGE SCALE GENOMIC DNA]</scope>
    <source>
        <strain evidence="1 2">SE-s27</strain>
    </source>
</reference>
<sequence length="158" mass="17090">MKRVLVAFIALSTVLIGCSSDSDSKSFESTIKIDGISFQPKKITAYPSNTSVEKSMVFVLQKNTNTPTDLDEMVFRVNYPLTQADASGTYLMTGMQGTGNYTKASNSYLFYNGSVIVEDLGNNKFNISFQNVKGSEGNGSTTVITVSGSINGKFQESN</sequence>
<dbReference type="PROSITE" id="PS51257">
    <property type="entry name" value="PROKAR_LIPOPROTEIN"/>
    <property type="match status" value="1"/>
</dbReference>
<accession>A0ABX1QPU3</accession>
<dbReference type="RefSeq" id="WP_169522720.1">
    <property type="nucleotide sequence ID" value="NZ_JAAMPT010000195.1"/>
</dbReference>
<evidence type="ECO:0008006" key="3">
    <source>
        <dbReference type="Google" id="ProtNLM"/>
    </source>
</evidence>
<dbReference type="Proteomes" id="UP000767947">
    <property type="component" value="Unassembled WGS sequence"/>
</dbReference>
<keyword evidence="2" id="KW-1185">Reference proteome</keyword>
<comment type="caution">
    <text evidence="1">The sequence shown here is derived from an EMBL/GenBank/DDBJ whole genome shotgun (WGS) entry which is preliminary data.</text>
</comment>
<gene>
    <name evidence="1" type="ORF">G6042_02670</name>
</gene>
<evidence type="ECO:0000313" key="2">
    <source>
        <dbReference type="Proteomes" id="UP000767947"/>
    </source>
</evidence>
<protein>
    <recommendedName>
        <fullName evidence="3">Lipoprotein</fullName>
    </recommendedName>
</protein>
<proteinExistence type="predicted"/>
<name>A0ABX1QPU3_9FLAO</name>